<dbReference type="Gene3D" id="3.30.530.20">
    <property type="match status" value="1"/>
</dbReference>
<dbReference type="InterPro" id="IPR002913">
    <property type="entry name" value="START_lipid-bd_dom"/>
</dbReference>
<organism evidence="4 5">
    <name type="scientific">Camelus dromedarius</name>
    <name type="common">Dromedary</name>
    <name type="synonym">Arabian camel</name>
    <dbReference type="NCBI Taxonomy" id="9838"/>
    <lineage>
        <taxon>Eukaryota</taxon>
        <taxon>Metazoa</taxon>
        <taxon>Chordata</taxon>
        <taxon>Craniata</taxon>
        <taxon>Vertebrata</taxon>
        <taxon>Euteleostomi</taxon>
        <taxon>Mammalia</taxon>
        <taxon>Eutheria</taxon>
        <taxon>Laurasiatheria</taxon>
        <taxon>Artiodactyla</taxon>
        <taxon>Tylopoda</taxon>
        <taxon>Camelidae</taxon>
        <taxon>Camelus</taxon>
    </lineage>
</organism>
<dbReference type="GO" id="GO:0003777">
    <property type="term" value="F:microtubule motor activity"/>
    <property type="evidence" value="ECO:0007669"/>
    <property type="project" value="TreeGrafter"/>
</dbReference>
<dbReference type="GO" id="GO:0008017">
    <property type="term" value="F:microtubule binding"/>
    <property type="evidence" value="ECO:0007669"/>
    <property type="project" value="TreeGrafter"/>
</dbReference>
<dbReference type="AlphaFoldDB" id="A0A5N4E139"/>
<feature type="compositionally biased region" description="Polar residues" evidence="2">
    <location>
        <begin position="596"/>
        <end position="606"/>
    </location>
</feature>
<feature type="compositionally biased region" description="Basic and acidic residues" evidence="2">
    <location>
        <begin position="92"/>
        <end position="120"/>
    </location>
</feature>
<dbReference type="PANTHER" id="PTHR47117">
    <property type="entry name" value="STAR-RELATED LIPID TRANSFER PROTEIN 9"/>
    <property type="match status" value="1"/>
</dbReference>
<dbReference type="Proteomes" id="UP000299084">
    <property type="component" value="Unassembled WGS sequence"/>
</dbReference>
<evidence type="ECO:0000313" key="4">
    <source>
        <dbReference type="EMBL" id="KAB1277129.1"/>
    </source>
</evidence>
<dbReference type="FunFam" id="3.30.530.20:FF:000022">
    <property type="entry name" value="StAR-related lipid transfer (START) domain-containing 9"/>
    <property type="match status" value="1"/>
</dbReference>
<feature type="compositionally biased region" description="Basic and acidic residues" evidence="2">
    <location>
        <begin position="620"/>
        <end position="634"/>
    </location>
</feature>
<evidence type="ECO:0000259" key="3">
    <source>
        <dbReference type="PROSITE" id="PS50848"/>
    </source>
</evidence>
<protein>
    <submittedName>
        <fullName evidence="4">StAR-related lipid transfer protein 9</fullName>
    </submittedName>
</protein>
<feature type="compositionally biased region" description="Polar residues" evidence="2">
    <location>
        <begin position="146"/>
        <end position="158"/>
    </location>
</feature>
<feature type="compositionally biased region" description="Basic and acidic residues" evidence="2">
    <location>
        <begin position="274"/>
        <end position="286"/>
    </location>
</feature>
<feature type="region of interest" description="Disordered" evidence="2">
    <location>
        <begin position="457"/>
        <end position="509"/>
    </location>
</feature>
<dbReference type="SUPFAM" id="SSF55961">
    <property type="entry name" value="Bet v1-like"/>
    <property type="match status" value="1"/>
</dbReference>
<name>A0A5N4E139_CAMDR</name>
<sequence length="1024" mass="112319">MVALVPCFLHRDLDALSSGQEHLMAAEHSVGSDLGSEMSAPRRRRVLGEQSDGARQPPSAGETPPGTQVQQQQCYLGDLRQRIIAAQIRARQTPELDRTSISRRIKDSRYKQRLLGEETRPSGLQQQPQQDRGAEREVEAAVPSDSRVSLSLDTFTTSPPMPDPTDQLSEKISSEEYLPQATSYCPRTGHCSKHALRSSGKGQLCTARKALAGTGASAPGICFSVGSESASVQEMERVAFPELLMPEGPQGKERDLPEPENSESDDSQISEDSLAEKGCRSLRDSPGDSYLTSGHGHPRARAGASVRVFTTSSDSGLFTQTQKSFSLDSLIDTEEELGDHRQEEPFFISADEMPTETFWHLQPSSLPGGDQEAACRLGAIKHRTGARLDAILPVSSSFYLDPQPPCEQPELAVEANSSERAHAVQDSDLASWASMHNLSLHLSQLLHSTSELLGSLSQPSVAEKERNAKRETPVVMDLPGARCDCSSGEQGQRPPEPPADQSQAPEWSQREQIPLQVGAQNLSLSVELTEAKLHHGFGEVDALLQVLQSGTGEALAAEEPEPHPQGELYAWPKQTLENLRRERAERLQNFRRARSLSPQKQLSFPSSRDLPTRDLGLPSRRREYLQQLRRDVVETTRSPGSASRSAHPPSDIELMLQEYQRAREEAKVEIARARDRLRERTEQEKLRIRQQIISQLLREEEKLHTLAASSSRCTSSDGSLSSGVTSGYNSSPALPGQLQSPDSVVDTNLPDSRDSWMGDVRGRSAVRNSHLNLAGSAWKSLAYSEASTLFTAGRRASLGSCCCSPSSLSSLGTSSSSSYRDLAKHIVDISMADVMAACSDNLNNLFSHRAAAGWNHQGEEQEVQLYNKVFSSTRHGFLGAGVVSQPLSHVWAAVSDPTLWPLYHQPIQTARLHQRVTNSINLVYLVCNTALCAMKQPRDFCCVCVEAKEVPALPVGPLSIMAAQSVYDVSMPRPSREMVRGEILPSAWILQPLTVEGKEVTRVIYLAQVICPVRLTLAPWEFSV</sequence>
<evidence type="ECO:0000256" key="1">
    <source>
        <dbReference type="SAM" id="Coils"/>
    </source>
</evidence>
<feature type="region of interest" description="Disordered" evidence="2">
    <location>
        <begin position="91"/>
        <end position="168"/>
    </location>
</feature>
<accession>A0A5N4E139</accession>
<dbReference type="GO" id="GO:0005814">
    <property type="term" value="C:centriole"/>
    <property type="evidence" value="ECO:0007669"/>
    <property type="project" value="TreeGrafter"/>
</dbReference>
<feature type="region of interest" description="Disordered" evidence="2">
    <location>
        <begin position="241"/>
        <end position="302"/>
    </location>
</feature>
<dbReference type="PANTHER" id="PTHR47117:SF1">
    <property type="entry name" value="STAR-RELATED LIPID TRANSFER PROTEIN 9"/>
    <property type="match status" value="1"/>
</dbReference>
<feature type="region of interest" description="Disordered" evidence="2">
    <location>
        <begin position="590"/>
        <end position="652"/>
    </location>
</feature>
<feature type="compositionally biased region" description="Basic and acidic residues" evidence="2">
    <location>
        <begin position="462"/>
        <end position="472"/>
    </location>
</feature>
<feature type="region of interest" description="Disordered" evidence="2">
    <location>
        <begin position="27"/>
        <end position="71"/>
    </location>
</feature>
<evidence type="ECO:0000313" key="5">
    <source>
        <dbReference type="Proteomes" id="UP000299084"/>
    </source>
</evidence>
<reference evidence="4 5" key="1">
    <citation type="journal article" date="2019" name="Mol. Ecol. Resour.">
        <title>Improving Illumina assemblies with Hi-C and long reads: an example with the North African dromedary.</title>
        <authorList>
            <person name="Elbers J.P."/>
            <person name="Rogers M.F."/>
            <person name="Perelman P.L."/>
            <person name="Proskuryakova A.A."/>
            <person name="Serdyukova N.A."/>
            <person name="Johnson W.E."/>
            <person name="Horin P."/>
            <person name="Corander J."/>
            <person name="Murphy D."/>
            <person name="Burger P.A."/>
        </authorList>
    </citation>
    <scope>NUCLEOTIDE SEQUENCE [LARGE SCALE GENOMIC DNA]</scope>
    <source>
        <strain evidence="4">Drom800</strain>
        <tissue evidence="4">Blood</tissue>
    </source>
</reference>
<dbReference type="GO" id="GO:0051225">
    <property type="term" value="P:spindle assembly"/>
    <property type="evidence" value="ECO:0007669"/>
    <property type="project" value="TreeGrafter"/>
</dbReference>
<proteinExistence type="predicted"/>
<keyword evidence="5" id="KW-1185">Reference proteome</keyword>
<comment type="caution">
    <text evidence="4">The sequence shown here is derived from an EMBL/GenBank/DDBJ whole genome shotgun (WGS) entry which is preliminary data.</text>
</comment>
<gene>
    <name evidence="4" type="ORF">Cadr_000005457</name>
</gene>
<feature type="compositionally biased region" description="Acidic residues" evidence="2">
    <location>
        <begin position="258"/>
        <end position="269"/>
    </location>
</feature>
<feature type="coiled-coil region" evidence="1">
    <location>
        <begin position="656"/>
        <end position="683"/>
    </location>
</feature>
<dbReference type="InterPro" id="IPR023393">
    <property type="entry name" value="START-like_dom_sf"/>
</dbReference>
<feature type="compositionally biased region" description="Low complexity" evidence="2">
    <location>
        <begin position="709"/>
        <end position="727"/>
    </location>
</feature>
<evidence type="ECO:0000256" key="2">
    <source>
        <dbReference type="SAM" id="MobiDB-lite"/>
    </source>
</evidence>
<dbReference type="GO" id="GO:0008289">
    <property type="term" value="F:lipid binding"/>
    <property type="evidence" value="ECO:0007669"/>
    <property type="project" value="InterPro"/>
</dbReference>
<dbReference type="GO" id="GO:0005634">
    <property type="term" value="C:nucleus"/>
    <property type="evidence" value="ECO:0007669"/>
    <property type="project" value="TreeGrafter"/>
</dbReference>
<feature type="domain" description="START" evidence="3">
    <location>
        <begin position="900"/>
        <end position="1024"/>
    </location>
</feature>
<feature type="compositionally biased region" description="Polar residues" evidence="2">
    <location>
        <begin position="728"/>
        <end position="743"/>
    </location>
</feature>
<dbReference type="GO" id="GO:0005737">
    <property type="term" value="C:cytoplasm"/>
    <property type="evidence" value="ECO:0007669"/>
    <property type="project" value="TreeGrafter"/>
</dbReference>
<keyword evidence="1" id="KW-0175">Coiled coil</keyword>
<dbReference type="PROSITE" id="PS50848">
    <property type="entry name" value="START"/>
    <property type="match status" value="1"/>
</dbReference>
<feature type="region of interest" description="Disordered" evidence="2">
    <location>
        <begin position="707"/>
        <end position="743"/>
    </location>
</feature>
<dbReference type="EMBL" id="JWIN03000006">
    <property type="protein sequence ID" value="KAB1277129.1"/>
    <property type="molecule type" value="Genomic_DNA"/>
</dbReference>
<feature type="compositionally biased region" description="Polar residues" evidence="2">
    <location>
        <begin position="635"/>
        <end position="644"/>
    </location>
</feature>